<reference evidence="1 2" key="1">
    <citation type="submission" date="2019-07" db="EMBL/GenBank/DDBJ databases">
        <title>Whole genome shotgun sequence of Vibrio sagamiensis NBRC 104589.</title>
        <authorList>
            <person name="Hosoyama A."/>
            <person name="Uohara A."/>
            <person name="Ohji S."/>
            <person name="Ichikawa N."/>
        </authorList>
    </citation>
    <scope>NUCLEOTIDE SEQUENCE [LARGE SCALE GENOMIC DNA]</scope>
    <source>
        <strain evidence="1 2">NBRC 104589</strain>
    </source>
</reference>
<name>A0A511QBT6_9VIBR</name>
<dbReference type="RefSeq" id="WP_039980463.1">
    <property type="nucleotide sequence ID" value="NZ_BAOJ01000033.1"/>
</dbReference>
<dbReference type="Proteomes" id="UP000321922">
    <property type="component" value="Unassembled WGS sequence"/>
</dbReference>
<protein>
    <submittedName>
        <fullName evidence="1">Uncharacterized protein</fullName>
    </submittedName>
</protein>
<dbReference type="OrthoDB" id="5820682at2"/>
<organism evidence="1 2">
    <name type="scientific">Vibrio sagamiensis NBRC 104589</name>
    <dbReference type="NCBI Taxonomy" id="1219064"/>
    <lineage>
        <taxon>Bacteria</taxon>
        <taxon>Pseudomonadati</taxon>
        <taxon>Pseudomonadota</taxon>
        <taxon>Gammaproteobacteria</taxon>
        <taxon>Vibrionales</taxon>
        <taxon>Vibrionaceae</taxon>
        <taxon>Vibrio</taxon>
    </lineage>
</organism>
<proteinExistence type="predicted"/>
<accession>A0A511QBT6</accession>
<evidence type="ECO:0000313" key="2">
    <source>
        <dbReference type="Proteomes" id="UP000321922"/>
    </source>
</evidence>
<evidence type="ECO:0000313" key="1">
    <source>
        <dbReference type="EMBL" id="GEM74676.1"/>
    </source>
</evidence>
<dbReference type="EMBL" id="BJXJ01000005">
    <property type="protein sequence ID" value="GEM74676.1"/>
    <property type="molecule type" value="Genomic_DNA"/>
</dbReference>
<dbReference type="AlphaFoldDB" id="A0A511QBT6"/>
<comment type="caution">
    <text evidence="1">The sequence shown here is derived from an EMBL/GenBank/DDBJ whole genome shotgun (WGS) entry which is preliminary data.</text>
</comment>
<gene>
    <name evidence="1" type="ORF">VSA01S_07880</name>
</gene>
<sequence>MNKRRLIILLCLSFSGWLFSSAMLYNYMSEQQQHLESISTENAYNIVIQALRKKRTQQEIVQTMQYWFENEWTAQTGSVTTLCEYGRDKLRRILTEEGVTTVCRLHI</sequence>
<keyword evidence="2" id="KW-1185">Reference proteome</keyword>